<dbReference type="EMBL" id="JACRDE010000421">
    <property type="protein sequence ID" value="MBI5251023.1"/>
    <property type="molecule type" value="Genomic_DNA"/>
</dbReference>
<dbReference type="SUPFAM" id="SSF55874">
    <property type="entry name" value="ATPase domain of HSP90 chaperone/DNA topoisomerase II/histidine kinase"/>
    <property type="match status" value="1"/>
</dbReference>
<feature type="modified residue" description="4-aspartylphosphate" evidence="6">
    <location>
        <position position="1394"/>
    </location>
</feature>
<evidence type="ECO:0000313" key="11">
    <source>
        <dbReference type="EMBL" id="MBI5251023.1"/>
    </source>
</evidence>
<evidence type="ECO:0000256" key="4">
    <source>
        <dbReference type="ARBA" id="ARBA00022679"/>
    </source>
</evidence>
<reference evidence="11" key="1">
    <citation type="submission" date="2020-07" db="EMBL/GenBank/DDBJ databases">
        <title>Huge and variable diversity of episymbiotic CPR bacteria and DPANN archaea in groundwater ecosystems.</title>
        <authorList>
            <person name="He C.Y."/>
            <person name="Keren R."/>
            <person name="Whittaker M."/>
            <person name="Farag I.F."/>
            <person name="Doudna J."/>
            <person name="Cate J.H.D."/>
            <person name="Banfield J.F."/>
        </authorList>
    </citation>
    <scope>NUCLEOTIDE SEQUENCE</scope>
    <source>
        <strain evidence="11">NC_groundwater_1664_Pr3_B-0.1um_52_9</strain>
    </source>
</reference>
<evidence type="ECO:0000256" key="2">
    <source>
        <dbReference type="ARBA" id="ARBA00012438"/>
    </source>
</evidence>
<accession>A0A9D6Z1F5</accession>
<dbReference type="InterPro" id="IPR011006">
    <property type="entry name" value="CheY-like_superfamily"/>
</dbReference>
<dbReference type="InterPro" id="IPR013655">
    <property type="entry name" value="PAS_fold_3"/>
</dbReference>
<keyword evidence="5" id="KW-0418">Kinase</keyword>
<dbReference type="SMART" id="SM00091">
    <property type="entry name" value="PAS"/>
    <property type="match status" value="6"/>
</dbReference>
<dbReference type="InterPro" id="IPR001610">
    <property type="entry name" value="PAC"/>
</dbReference>
<dbReference type="Pfam" id="PF10114">
    <property type="entry name" value="PocR"/>
    <property type="match status" value="1"/>
</dbReference>
<feature type="domain" description="PAC" evidence="10">
    <location>
        <begin position="78"/>
        <end position="131"/>
    </location>
</feature>
<dbReference type="CDD" id="cd00156">
    <property type="entry name" value="REC"/>
    <property type="match status" value="1"/>
</dbReference>
<feature type="domain" description="PAC" evidence="10">
    <location>
        <begin position="206"/>
        <end position="257"/>
    </location>
</feature>
<feature type="domain" description="Histidine kinase" evidence="7">
    <location>
        <begin position="1100"/>
        <end position="1323"/>
    </location>
</feature>
<dbReference type="Gene3D" id="1.10.287.130">
    <property type="match status" value="1"/>
</dbReference>
<dbReference type="SMART" id="SM00448">
    <property type="entry name" value="REC"/>
    <property type="match status" value="1"/>
</dbReference>
<protein>
    <recommendedName>
        <fullName evidence="2">histidine kinase</fullName>
        <ecNumber evidence="2">2.7.13.3</ecNumber>
    </recommendedName>
</protein>
<organism evidence="11 12">
    <name type="scientific">Desulfomonile tiedjei</name>
    <dbReference type="NCBI Taxonomy" id="2358"/>
    <lineage>
        <taxon>Bacteria</taxon>
        <taxon>Pseudomonadati</taxon>
        <taxon>Thermodesulfobacteriota</taxon>
        <taxon>Desulfomonilia</taxon>
        <taxon>Desulfomonilales</taxon>
        <taxon>Desulfomonilaceae</taxon>
        <taxon>Desulfomonile</taxon>
    </lineage>
</organism>
<keyword evidence="3 6" id="KW-0597">Phosphoprotein</keyword>
<evidence type="ECO:0000256" key="5">
    <source>
        <dbReference type="ARBA" id="ARBA00022777"/>
    </source>
</evidence>
<dbReference type="PROSITE" id="PS50112">
    <property type="entry name" value="PAS"/>
    <property type="match status" value="3"/>
</dbReference>
<dbReference type="InterPro" id="IPR052162">
    <property type="entry name" value="Sensor_kinase/Photoreceptor"/>
</dbReference>
<dbReference type="InterPro" id="IPR004358">
    <property type="entry name" value="Sig_transdc_His_kin-like_C"/>
</dbReference>
<evidence type="ECO:0000259" key="8">
    <source>
        <dbReference type="PROSITE" id="PS50110"/>
    </source>
</evidence>
<dbReference type="PROSITE" id="PS50109">
    <property type="entry name" value="HIS_KIN"/>
    <property type="match status" value="1"/>
</dbReference>
<keyword evidence="4" id="KW-0808">Transferase</keyword>
<dbReference type="InterPro" id="IPR036890">
    <property type="entry name" value="HATPase_C_sf"/>
</dbReference>
<evidence type="ECO:0000259" key="7">
    <source>
        <dbReference type="PROSITE" id="PS50109"/>
    </source>
</evidence>
<feature type="domain" description="PAC" evidence="10">
    <location>
        <begin position="794"/>
        <end position="848"/>
    </location>
</feature>
<dbReference type="PANTHER" id="PTHR43304">
    <property type="entry name" value="PHYTOCHROME-LIKE PROTEIN CPH1"/>
    <property type="match status" value="1"/>
</dbReference>
<dbReference type="Proteomes" id="UP000807825">
    <property type="component" value="Unassembled WGS sequence"/>
</dbReference>
<dbReference type="Pfam" id="PF08447">
    <property type="entry name" value="PAS_3"/>
    <property type="match status" value="1"/>
</dbReference>
<dbReference type="SUPFAM" id="SSF47384">
    <property type="entry name" value="Homodimeric domain of signal transducing histidine kinase"/>
    <property type="match status" value="1"/>
</dbReference>
<dbReference type="PROSITE" id="PS50110">
    <property type="entry name" value="RESPONSE_REGULATORY"/>
    <property type="match status" value="1"/>
</dbReference>
<evidence type="ECO:0000256" key="3">
    <source>
        <dbReference type="ARBA" id="ARBA00022553"/>
    </source>
</evidence>
<dbReference type="Gene3D" id="3.40.50.2300">
    <property type="match status" value="1"/>
</dbReference>
<dbReference type="InterPro" id="IPR036097">
    <property type="entry name" value="HisK_dim/P_sf"/>
</dbReference>
<evidence type="ECO:0000259" key="10">
    <source>
        <dbReference type="PROSITE" id="PS50113"/>
    </source>
</evidence>
<dbReference type="SUPFAM" id="SSF52172">
    <property type="entry name" value="CheY-like"/>
    <property type="match status" value="1"/>
</dbReference>
<evidence type="ECO:0000313" key="12">
    <source>
        <dbReference type="Proteomes" id="UP000807825"/>
    </source>
</evidence>
<dbReference type="SMART" id="SM00387">
    <property type="entry name" value="HATPase_c"/>
    <property type="match status" value="1"/>
</dbReference>
<dbReference type="Pfam" id="PF00512">
    <property type="entry name" value="HisKA"/>
    <property type="match status" value="1"/>
</dbReference>
<dbReference type="InterPro" id="IPR005467">
    <property type="entry name" value="His_kinase_dom"/>
</dbReference>
<dbReference type="InterPro" id="IPR013656">
    <property type="entry name" value="PAS_4"/>
</dbReference>
<feature type="domain" description="PAC" evidence="10">
    <location>
        <begin position="1033"/>
        <end position="1087"/>
    </location>
</feature>
<dbReference type="Gene3D" id="3.30.450.20">
    <property type="entry name" value="PAS domain"/>
    <property type="match status" value="7"/>
</dbReference>
<dbReference type="PRINTS" id="PR00344">
    <property type="entry name" value="BCTRLSENSOR"/>
</dbReference>
<dbReference type="InterPro" id="IPR003661">
    <property type="entry name" value="HisK_dim/P_dom"/>
</dbReference>
<dbReference type="SUPFAM" id="SSF55785">
    <property type="entry name" value="PYP-like sensor domain (PAS domain)"/>
    <property type="match status" value="7"/>
</dbReference>
<comment type="catalytic activity">
    <reaction evidence="1">
        <text>ATP + protein L-histidine = ADP + protein N-phospho-L-histidine.</text>
        <dbReference type="EC" id="2.7.13.3"/>
    </reaction>
</comment>
<feature type="non-terminal residue" evidence="11">
    <location>
        <position position="1"/>
    </location>
</feature>
<dbReference type="InterPro" id="IPR018771">
    <property type="entry name" value="PocR_dom"/>
</dbReference>
<dbReference type="Pfam" id="PF13188">
    <property type="entry name" value="PAS_8"/>
    <property type="match status" value="1"/>
</dbReference>
<feature type="domain" description="PAC" evidence="10">
    <location>
        <begin position="461"/>
        <end position="513"/>
    </location>
</feature>
<dbReference type="Gene3D" id="2.10.70.100">
    <property type="match status" value="1"/>
</dbReference>
<dbReference type="InterPro" id="IPR035965">
    <property type="entry name" value="PAS-like_dom_sf"/>
</dbReference>
<dbReference type="SMART" id="SM00086">
    <property type="entry name" value="PAC"/>
    <property type="match status" value="5"/>
</dbReference>
<name>A0A9D6Z1F5_9BACT</name>
<proteinExistence type="predicted"/>
<dbReference type="EC" id="2.7.13.3" evidence="2"/>
<dbReference type="Pfam" id="PF00072">
    <property type="entry name" value="Response_reg"/>
    <property type="match status" value="1"/>
</dbReference>
<dbReference type="Pfam" id="PF08448">
    <property type="entry name" value="PAS_4"/>
    <property type="match status" value="2"/>
</dbReference>
<dbReference type="PANTHER" id="PTHR43304:SF1">
    <property type="entry name" value="PAC DOMAIN-CONTAINING PROTEIN"/>
    <property type="match status" value="1"/>
</dbReference>
<sequence>RVEAEESLAIALDAARLGSLDLDLTRNRSRRSLRHDQIFGYDCLQPDWNYDILLGHVVPEDRDHVAECFSRALETGDFRMDCRIQSANNRSIHWIEAQGRAYFDSDGKPIRIVGVVADVTERQQAELAVRGSEQMLRGILAASPVGVGLSHNRKMMWVNDAWAKMFGFSCPSECVGYEARDIYASDHEYFRVGTIVYRNLESGVVNETDTKLKKKDGSPFDACIRMTALDTEDIGAGVLAVITDITDRKRADEAIRESEKRYRSLFNSMLEGFAYCRMLYEDGKPQDFVYLEVNEAFERLTGLANVVGKKVTEVIPGIKESDPEVFEIYGRIASTGNAEKFETYVSSMGIWFSISAYSIEKDHFVAVFDNISERKRAEKALKETEERNRFLASAIELSSQPFGVGYLDGRVGIINRACCDLVGYNEDEIRQINWITDLTPPEYHELESRKLKELELTGEPVRYEKEYIRKDGSRVPVELLVQVTTDDTGRPLYYQAFITDLTDRKRVEEAFKESEARVRMKLDSILLPDGDIGALELADVIDAQIIQTLMNDFFSLTNIGVGIIDLRGNVLVATGWQEICTEFHRVHPETQRHCIESDTLLSGGVEQGSFKLYRCKNNMWDISTPIIVGGKQLGNLFLGQFLFEDESPDYEIFRSQARRYGFDEQQYLAALDKVPRWTKEKVETVMSFYSNLADILSTLSYSNIKLARSLSEQERLVNSIKESEQRYRAVVDNIEVGISVLNSEMEIIEVNKALKRYFPGVRPECGQICYEQYNRPPRSKPCSYCPCVLTLQDGKVHGAITSTPAGSETRYYRLVSSPIRDSAGAVQYVIELTEDITEQVRAEEKLQSEKDKIKGILDHMNDGVYIVNPHFEIEYINPALESVFGVVAGEKCYEYFHDRLESCPWCKIPDVLAGKSVQWEWHSHKTGKTYELFGTPIRHADGSISKLEIFHDITDRKRAEEARVRLATAVEQAAEAIVITDTDGNIEYVNPAFHRITGFTSEEVLGDKPSLLKSEGYDFEFFHKLRETLLKGESWAGRLVKKRKDGSPYEEDATISPVKDSGGRIINFVAVKRDISEEVQLQKQLVQSQKMEAIGTLAGGVAHDFNNLLQVVLGYSELILSDEGLGDCYRDDLKKILQASRNGAELVQQLLTFSRKTDSKPRLLNLNRHIDQVKALLERTIPKMIDIQLFASEDLRPINADPVQIEQILMNLAINARDAMPDGGKLVIEARNVDLDEDYCKTHLGPQPGPHVLLAVSDSGYGMDKQTLEHIFEPFFTTKGPGKGTGLGLAMVYGIVKQHQGHVSCYSELGKGTTFKIYFRAFAAETNAGEKTSLSWPRGGNETILLVDDEELIRDLGERILARAGYRVLTATDGNEALQLYASLDEEISLVILDVIMPQMGGKQCLEELVKIDPRIKVLIASGYSSSGPAKETLAAGARGYVSKPYNIRQLLEAVRTVLDAE</sequence>
<dbReference type="NCBIfam" id="TIGR00229">
    <property type="entry name" value="sensory_box"/>
    <property type="match status" value="6"/>
</dbReference>
<feature type="domain" description="PAS" evidence="9">
    <location>
        <begin position="387"/>
        <end position="458"/>
    </location>
</feature>
<feature type="domain" description="PAS" evidence="9">
    <location>
        <begin position="962"/>
        <end position="1006"/>
    </location>
</feature>
<dbReference type="InterPro" id="IPR003594">
    <property type="entry name" value="HATPase_dom"/>
</dbReference>
<dbReference type="PROSITE" id="PS50113">
    <property type="entry name" value="PAC"/>
    <property type="match status" value="5"/>
</dbReference>
<dbReference type="SMART" id="SM00388">
    <property type="entry name" value="HisKA"/>
    <property type="match status" value="1"/>
</dbReference>
<dbReference type="InterPro" id="IPR001789">
    <property type="entry name" value="Sig_transdc_resp-reg_receiver"/>
</dbReference>
<feature type="domain" description="Response regulatory" evidence="8">
    <location>
        <begin position="1343"/>
        <end position="1459"/>
    </location>
</feature>
<dbReference type="GO" id="GO:0000155">
    <property type="term" value="F:phosphorelay sensor kinase activity"/>
    <property type="evidence" value="ECO:0007669"/>
    <property type="project" value="InterPro"/>
</dbReference>
<gene>
    <name evidence="11" type="ORF">HY912_16155</name>
</gene>
<evidence type="ECO:0000259" key="9">
    <source>
        <dbReference type="PROSITE" id="PS50112"/>
    </source>
</evidence>
<comment type="caution">
    <text evidence="11">The sequence shown here is derived from an EMBL/GenBank/DDBJ whole genome shotgun (WGS) entry which is preliminary data.</text>
</comment>
<dbReference type="CDD" id="cd00082">
    <property type="entry name" value="HisKA"/>
    <property type="match status" value="1"/>
</dbReference>
<dbReference type="InterPro" id="IPR000700">
    <property type="entry name" value="PAS-assoc_C"/>
</dbReference>
<evidence type="ECO:0000256" key="1">
    <source>
        <dbReference type="ARBA" id="ARBA00000085"/>
    </source>
</evidence>
<dbReference type="CDD" id="cd00130">
    <property type="entry name" value="PAS"/>
    <property type="match status" value="5"/>
</dbReference>
<dbReference type="Gene3D" id="3.30.565.10">
    <property type="entry name" value="Histidine kinase-like ATPase, C-terminal domain"/>
    <property type="match status" value="1"/>
</dbReference>
<feature type="domain" description="PAS" evidence="9">
    <location>
        <begin position="849"/>
        <end position="890"/>
    </location>
</feature>
<dbReference type="Pfam" id="PF02518">
    <property type="entry name" value="HATPase_c"/>
    <property type="match status" value="1"/>
</dbReference>
<evidence type="ECO:0000256" key="6">
    <source>
        <dbReference type="PROSITE-ProRule" id="PRU00169"/>
    </source>
</evidence>
<dbReference type="Pfam" id="PF13426">
    <property type="entry name" value="PAS_9"/>
    <property type="match status" value="3"/>
</dbReference>
<dbReference type="InterPro" id="IPR000014">
    <property type="entry name" value="PAS"/>
</dbReference>